<evidence type="ECO:0000256" key="1">
    <source>
        <dbReference type="SAM" id="MobiDB-lite"/>
    </source>
</evidence>
<dbReference type="InterPro" id="IPR012677">
    <property type="entry name" value="Nucleotide-bd_a/b_plait_sf"/>
</dbReference>
<reference evidence="2 3" key="1">
    <citation type="journal article" date="2024" name="Nat. Commun.">
        <title>Phylogenomics reveals the evolutionary origins of lichenization in chlorophyte algae.</title>
        <authorList>
            <person name="Puginier C."/>
            <person name="Libourel C."/>
            <person name="Otte J."/>
            <person name="Skaloud P."/>
            <person name="Haon M."/>
            <person name="Grisel S."/>
            <person name="Petersen M."/>
            <person name="Berrin J.G."/>
            <person name="Delaux P.M."/>
            <person name="Dal Grande F."/>
            <person name="Keller J."/>
        </authorList>
    </citation>
    <scope>NUCLEOTIDE SEQUENCE [LARGE SCALE GENOMIC DNA]</scope>
    <source>
        <strain evidence="2 3">SAG 216-7</strain>
    </source>
</reference>
<feature type="compositionally biased region" description="Polar residues" evidence="1">
    <location>
        <begin position="39"/>
        <end position="55"/>
    </location>
</feature>
<evidence type="ECO:0008006" key="4">
    <source>
        <dbReference type="Google" id="ProtNLM"/>
    </source>
</evidence>
<gene>
    <name evidence="2" type="ORF">WJX75_004365</name>
</gene>
<protein>
    <recommendedName>
        <fullName evidence="4">RRM domain-containing protein</fullName>
    </recommendedName>
</protein>
<organism evidence="2 3">
    <name type="scientific">Coccomyxa subellipsoidea</name>
    <dbReference type="NCBI Taxonomy" id="248742"/>
    <lineage>
        <taxon>Eukaryota</taxon>
        <taxon>Viridiplantae</taxon>
        <taxon>Chlorophyta</taxon>
        <taxon>core chlorophytes</taxon>
        <taxon>Trebouxiophyceae</taxon>
        <taxon>Trebouxiophyceae incertae sedis</taxon>
        <taxon>Coccomyxaceae</taxon>
        <taxon>Coccomyxa</taxon>
    </lineage>
</organism>
<proteinExistence type="predicted"/>
<dbReference type="SUPFAM" id="SSF54928">
    <property type="entry name" value="RNA-binding domain, RBD"/>
    <property type="match status" value="1"/>
</dbReference>
<dbReference type="InterPro" id="IPR035979">
    <property type="entry name" value="RBD_domain_sf"/>
</dbReference>
<dbReference type="CDD" id="cd00590">
    <property type="entry name" value="RRM_SF"/>
    <property type="match status" value="1"/>
</dbReference>
<evidence type="ECO:0000313" key="3">
    <source>
        <dbReference type="Proteomes" id="UP001491310"/>
    </source>
</evidence>
<sequence>MDSPKNLEEEGPPTSPLKDGHGPSPLSTSGYIGSENVAAFQSASQEHLPSEPSKISTFSAAAHKLPEVQSLTNLSYPLKKLQVELTLPERPEVSSSGNRNTVDEEGRQAPAGVLAQASNQNFQMEHVSSESCHFQGAPQTEQQSRQDGVCTAEPLLYTQGSCSVWIGKIDLGVQRSQVLDVFSQFGEICRLTGPRFHRIDGIVHGWAIVNFAQQQSACLASWTFQAGNVAVAAEMWGQVQWSSAGAWPFTALIVEWKLPHRPSLADITGSTQHNAQPELGTVFDPSNSEREGDIEEIPAPANRSNEHR</sequence>
<feature type="region of interest" description="Disordered" evidence="1">
    <location>
        <begin position="267"/>
        <end position="308"/>
    </location>
</feature>
<keyword evidence="3" id="KW-1185">Reference proteome</keyword>
<dbReference type="Proteomes" id="UP001491310">
    <property type="component" value="Unassembled WGS sequence"/>
</dbReference>
<name>A0ABR2YJA5_9CHLO</name>
<accession>A0ABR2YJA5</accession>
<dbReference type="EMBL" id="JALJOT010000010">
    <property type="protein sequence ID" value="KAK9906571.1"/>
    <property type="molecule type" value="Genomic_DNA"/>
</dbReference>
<comment type="caution">
    <text evidence="2">The sequence shown here is derived from an EMBL/GenBank/DDBJ whole genome shotgun (WGS) entry which is preliminary data.</text>
</comment>
<evidence type="ECO:0000313" key="2">
    <source>
        <dbReference type="EMBL" id="KAK9906571.1"/>
    </source>
</evidence>
<feature type="region of interest" description="Disordered" evidence="1">
    <location>
        <begin position="1"/>
        <end position="55"/>
    </location>
</feature>
<dbReference type="Gene3D" id="3.30.70.330">
    <property type="match status" value="1"/>
</dbReference>